<comment type="caution">
    <text evidence="10">The sequence shown here is derived from an EMBL/GenBank/DDBJ whole genome shotgun (WGS) entry which is preliminary data.</text>
</comment>
<feature type="transmembrane region" description="Helical" evidence="8">
    <location>
        <begin position="27"/>
        <end position="44"/>
    </location>
</feature>
<feature type="domain" description="Pycsar effector protein" evidence="9">
    <location>
        <begin position="8"/>
        <end position="169"/>
    </location>
</feature>
<evidence type="ECO:0000256" key="1">
    <source>
        <dbReference type="ARBA" id="ARBA00004236"/>
    </source>
</evidence>
<sequence length="173" mass="19833">MAPPIDHLKLIIQRFDAYIIASNTKSAFLLAFNTFICGSIISANKSLLHLVNERHQHFIAVILALGFICGIICLFFVMRAMYPYMTSGNSSANRYHSLIFFRSVTEFSSADSYVKKLKEENEDAFWEDLAKQIYQVSKGLRQKYKYVGYATTCVYIQLSFMLLTITLILIENL</sequence>
<dbReference type="Pfam" id="PF18967">
    <property type="entry name" value="PycTM"/>
    <property type="match status" value="1"/>
</dbReference>
<dbReference type="AlphaFoldDB" id="A0A4R7D3R0"/>
<evidence type="ECO:0000256" key="5">
    <source>
        <dbReference type="ARBA" id="ARBA00022989"/>
    </source>
</evidence>
<accession>A0A4R7D3R0</accession>
<dbReference type="GO" id="GO:0051607">
    <property type="term" value="P:defense response to virus"/>
    <property type="evidence" value="ECO:0007669"/>
    <property type="project" value="UniProtKB-KW"/>
</dbReference>
<proteinExistence type="predicted"/>
<evidence type="ECO:0000256" key="7">
    <source>
        <dbReference type="ARBA" id="ARBA00023136"/>
    </source>
</evidence>
<evidence type="ECO:0000256" key="4">
    <source>
        <dbReference type="ARBA" id="ARBA00022741"/>
    </source>
</evidence>
<keyword evidence="3 8" id="KW-0812">Transmembrane</keyword>
<protein>
    <recommendedName>
        <fullName evidence="9">Pycsar effector protein domain-containing protein</fullName>
    </recommendedName>
</protein>
<evidence type="ECO:0000256" key="8">
    <source>
        <dbReference type="SAM" id="Phobius"/>
    </source>
</evidence>
<dbReference type="EMBL" id="SNZV01000003">
    <property type="protein sequence ID" value="TDS14952.1"/>
    <property type="molecule type" value="Genomic_DNA"/>
</dbReference>
<keyword evidence="11" id="KW-1185">Reference proteome</keyword>
<evidence type="ECO:0000313" key="10">
    <source>
        <dbReference type="EMBL" id="TDS14952.1"/>
    </source>
</evidence>
<evidence type="ECO:0000256" key="3">
    <source>
        <dbReference type="ARBA" id="ARBA00022692"/>
    </source>
</evidence>
<keyword evidence="7 8" id="KW-0472">Membrane</keyword>
<keyword evidence="2" id="KW-1003">Cell membrane</keyword>
<feature type="transmembrane region" description="Helical" evidence="8">
    <location>
        <begin position="146"/>
        <end position="170"/>
    </location>
</feature>
<dbReference type="GO" id="GO:0005886">
    <property type="term" value="C:plasma membrane"/>
    <property type="evidence" value="ECO:0007669"/>
    <property type="project" value="UniProtKB-SubCell"/>
</dbReference>
<feature type="transmembrane region" description="Helical" evidence="8">
    <location>
        <begin position="56"/>
        <end position="77"/>
    </location>
</feature>
<evidence type="ECO:0000256" key="2">
    <source>
        <dbReference type="ARBA" id="ARBA00022475"/>
    </source>
</evidence>
<evidence type="ECO:0000313" key="11">
    <source>
        <dbReference type="Proteomes" id="UP000294752"/>
    </source>
</evidence>
<keyword evidence="6" id="KW-0051">Antiviral defense</keyword>
<reference evidence="10 11" key="1">
    <citation type="submission" date="2019-03" db="EMBL/GenBank/DDBJ databases">
        <title>Genomic Encyclopedia of Type Strains, Phase III (KMG-III): the genomes of soil and plant-associated and newly described type strains.</title>
        <authorList>
            <person name="Whitman W."/>
        </authorList>
    </citation>
    <scope>NUCLEOTIDE SEQUENCE [LARGE SCALE GENOMIC DNA]</scope>
    <source>
        <strain evidence="10 11">CGMCC 1.12801</strain>
    </source>
</reference>
<dbReference type="RefSeq" id="WP_394346348.1">
    <property type="nucleotide sequence ID" value="NZ_SNZV01000003.1"/>
</dbReference>
<name>A0A4R7D3R0_9SPHI</name>
<dbReference type="GO" id="GO:0000166">
    <property type="term" value="F:nucleotide binding"/>
    <property type="evidence" value="ECO:0007669"/>
    <property type="project" value="UniProtKB-KW"/>
</dbReference>
<dbReference type="InterPro" id="IPR043760">
    <property type="entry name" value="PycTM_dom"/>
</dbReference>
<gene>
    <name evidence="10" type="ORF">B0I21_103454</name>
</gene>
<comment type="subcellular location">
    <subcellularLocation>
        <location evidence="1">Cell membrane</location>
    </subcellularLocation>
</comment>
<organism evidence="10 11">
    <name type="scientific">Sphingobacterium paludis</name>
    <dbReference type="NCBI Taxonomy" id="1476465"/>
    <lineage>
        <taxon>Bacteria</taxon>
        <taxon>Pseudomonadati</taxon>
        <taxon>Bacteroidota</taxon>
        <taxon>Sphingobacteriia</taxon>
        <taxon>Sphingobacteriales</taxon>
        <taxon>Sphingobacteriaceae</taxon>
        <taxon>Sphingobacterium</taxon>
    </lineage>
</organism>
<dbReference type="Proteomes" id="UP000294752">
    <property type="component" value="Unassembled WGS sequence"/>
</dbReference>
<evidence type="ECO:0000256" key="6">
    <source>
        <dbReference type="ARBA" id="ARBA00023118"/>
    </source>
</evidence>
<keyword evidence="5 8" id="KW-1133">Transmembrane helix</keyword>
<keyword evidence="4" id="KW-0547">Nucleotide-binding</keyword>
<evidence type="ECO:0000259" key="9">
    <source>
        <dbReference type="Pfam" id="PF18967"/>
    </source>
</evidence>